<name>A0AAP0IIF2_9MAGN</name>
<accession>A0AAP0IIF2</accession>
<feature type="region of interest" description="Disordered" evidence="1">
    <location>
        <begin position="40"/>
        <end position="78"/>
    </location>
</feature>
<feature type="compositionally biased region" description="Basic and acidic residues" evidence="1">
    <location>
        <begin position="40"/>
        <end position="56"/>
    </location>
</feature>
<proteinExistence type="predicted"/>
<reference evidence="2 3" key="1">
    <citation type="submission" date="2024-01" db="EMBL/GenBank/DDBJ databases">
        <title>Genome assemblies of Stephania.</title>
        <authorList>
            <person name="Yang L."/>
        </authorList>
    </citation>
    <scope>NUCLEOTIDE SEQUENCE [LARGE SCALE GENOMIC DNA]</scope>
    <source>
        <strain evidence="2">QJT</strain>
        <tissue evidence="2">Leaf</tissue>
    </source>
</reference>
<sequence>MGEKWRKVDDEEDDDEVHLNIQEDGRRGLTILRREKKMLRDAQRRSKVVEGKARRDAQRRRRLRCHGSSSQRRADARV</sequence>
<dbReference type="Proteomes" id="UP001417504">
    <property type="component" value="Unassembled WGS sequence"/>
</dbReference>
<evidence type="ECO:0000256" key="1">
    <source>
        <dbReference type="SAM" id="MobiDB-lite"/>
    </source>
</evidence>
<organism evidence="2 3">
    <name type="scientific">Stephania japonica</name>
    <dbReference type="NCBI Taxonomy" id="461633"/>
    <lineage>
        <taxon>Eukaryota</taxon>
        <taxon>Viridiplantae</taxon>
        <taxon>Streptophyta</taxon>
        <taxon>Embryophyta</taxon>
        <taxon>Tracheophyta</taxon>
        <taxon>Spermatophyta</taxon>
        <taxon>Magnoliopsida</taxon>
        <taxon>Ranunculales</taxon>
        <taxon>Menispermaceae</taxon>
        <taxon>Menispermoideae</taxon>
        <taxon>Cissampelideae</taxon>
        <taxon>Stephania</taxon>
    </lineage>
</organism>
<protein>
    <submittedName>
        <fullName evidence="2">Uncharacterized protein</fullName>
    </submittedName>
</protein>
<gene>
    <name evidence="2" type="ORF">Sjap_015068</name>
</gene>
<dbReference type="EMBL" id="JBBNAE010000006">
    <property type="protein sequence ID" value="KAK9116121.1"/>
    <property type="molecule type" value="Genomic_DNA"/>
</dbReference>
<dbReference type="AlphaFoldDB" id="A0AAP0IIF2"/>
<evidence type="ECO:0000313" key="3">
    <source>
        <dbReference type="Proteomes" id="UP001417504"/>
    </source>
</evidence>
<keyword evidence="3" id="KW-1185">Reference proteome</keyword>
<evidence type="ECO:0000313" key="2">
    <source>
        <dbReference type="EMBL" id="KAK9116121.1"/>
    </source>
</evidence>
<comment type="caution">
    <text evidence="2">The sequence shown here is derived from an EMBL/GenBank/DDBJ whole genome shotgun (WGS) entry which is preliminary data.</text>
</comment>